<dbReference type="GO" id="GO:0005886">
    <property type="term" value="C:plasma membrane"/>
    <property type="evidence" value="ECO:0007669"/>
    <property type="project" value="UniProtKB-SubCell"/>
</dbReference>
<feature type="domain" description="Membrane transport protein MMPL" evidence="8">
    <location>
        <begin position="61"/>
        <end position="424"/>
    </location>
</feature>
<feature type="transmembrane region" description="Helical" evidence="7">
    <location>
        <begin position="425"/>
        <end position="447"/>
    </location>
</feature>
<evidence type="ECO:0000256" key="2">
    <source>
        <dbReference type="ARBA" id="ARBA00010157"/>
    </source>
</evidence>
<dbReference type="InterPro" id="IPR004869">
    <property type="entry name" value="MMPL_dom"/>
</dbReference>
<accession>A0AA37XDW3</accession>
<evidence type="ECO:0000256" key="4">
    <source>
        <dbReference type="ARBA" id="ARBA00022692"/>
    </source>
</evidence>
<keyword evidence="10" id="KW-1185">Reference proteome</keyword>
<evidence type="ECO:0000313" key="9">
    <source>
        <dbReference type="EMBL" id="GMA31364.1"/>
    </source>
</evidence>
<dbReference type="Pfam" id="PF03176">
    <property type="entry name" value="MMPL"/>
    <property type="match status" value="2"/>
</dbReference>
<comment type="caution">
    <text evidence="9">The sequence shown here is derived from an EMBL/GenBank/DDBJ whole genome shotgun (WGS) entry which is preliminary data.</text>
</comment>
<evidence type="ECO:0000256" key="1">
    <source>
        <dbReference type="ARBA" id="ARBA00004651"/>
    </source>
</evidence>
<reference evidence="9" key="1">
    <citation type="journal article" date="2014" name="Int. J. Syst. Evol. Microbiol.">
        <title>Complete genome sequence of Corynebacterium casei LMG S-19264T (=DSM 44701T), isolated from a smear-ripened cheese.</title>
        <authorList>
            <consortium name="US DOE Joint Genome Institute (JGI-PGF)"/>
            <person name="Walter F."/>
            <person name="Albersmeier A."/>
            <person name="Kalinowski J."/>
            <person name="Ruckert C."/>
        </authorList>
    </citation>
    <scope>NUCLEOTIDE SEQUENCE</scope>
    <source>
        <strain evidence="9">NBRC 112290</strain>
    </source>
</reference>
<dbReference type="PANTHER" id="PTHR33406">
    <property type="entry name" value="MEMBRANE PROTEIN MJ1562-RELATED"/>
    <property type="match status" value="1"/>
</dbReference>
<evidence type="ECO:0000256" key="7">
    <source>
        <dbReference type="SAM" id="Phobius"/>
    </source>
</evidence>
<dbReference type="EMBL" id="BSUM01000001">
    <property type="protein sequence ID" value="GMA31364.1"/>
    <property type="molecule type" value="Genomic_DNA"/>
</dbReference>
<gene>
    <name evidence="9" type="ORF">GCM10025875_13560</name>
</gene>
<dbReference type="AlphaFoldDB" id="A0AA37XDW3"/>
<feature type="domain" description="Membrane transport protein MMPL" evidence="8">
    <location>
        <begin position="519"/>
        <end position="747"/>
    </location>
</feature>
<keyword evidence="3" id="KW-1003">Cell membrane</keyword>
<dbReference type="InterPro" id="IPR050545">
    <property type="entry name" value="Mycobact_MmpL"/>
</dbReference>
<feature type="transmembrane region" description="Helical" evidence="7">
    <location>
        <begin position="255"/>
        <end position="276"/>
    </location>
</feature>
<feature type="transmembrane region" description="Helical" evidence="7">
    <location>
        <begin position="569"/>
        <end position="587"/>
    </location>
</feature>
<reference evidence="9" key="2">
    <citation type="submission" date="2023-02" db="EMBL/GenBank/DDBJ databases">
        <authorList>
            <person name="Sun Q."/>
            <person name="Mori K."/>
        </authorList>
    </citation>
    <scope>NUCLEOTIDE SEQUENCE</scope>
    <source>
        <strain evidence="9">NBRC 112290</strain>
    </source>
</reference>
<feature type="transmembrane region" description="Helical" evidence="7">
    <location>
        <begin position="229"/>
        <end position="249"/>
    </location>
</feature>
<proteinExistence type="inferred from homology"/>
<feature type="transmembrane region" description="Helical" evidence="7">
    <location>
        <begin position="637"/>
        <end position="658"/>
    </location>
</feature>
<feature type="transmembrane region" description="Helical" evidence="7">
    <location>
        <begin position="599"/>
        <end position="617"/>
    </location>
</feature>
<dbReference type="Proteomes" id="UP001157161">
    <property type="component" value="Unassembled WGS sequence"/>
</dbReference>
<feature type="transmembrane region" description="Helical" evidence="7">
    <location>
        <begin position="354"/>
        <end position="379"/>
    </location>
</feature>
<protein>
    <submittedName>
        <fullName evidence="9">Membrane protein</fullName>
    </submittedName>
</protein>
<keyword evidence="6 7" id="KW-0472">Membrane</keyword>
<evidence type="ECO:0000256" key="5">
    <source>
        <dbReference type="ARBA" id="ARBA00022989"/>
    </source>
</evidence>
<keyword evidence="4 7" id="KW-0812">Transmembrane</keyword>
<dbReference type="Gene3D" id="1.20.1640.10">
    <property type="entry name" value="Multidrug efflux transporter AcrB transmembrane domain"/>
    <property type="match status" value="2"/>
</dbReference>
<dbReference type="SUPFAM" id="SSF82866">
    <property type="entry name" value="Multidrug efflux transporter AcrB transmembrane domain"/>
    <property type="match status" value="2"/>
</dbReference>
<keyword evidence="5 7" id="KW-1133">Transmembrane helix</keyword>
<evidence type="ECO:0000256" key="3">
    <source>
        <dbReference type="ARBA" id="ARBA00022475"/>
    </source>
</evidence>
<feature type="transmembrane region" description="Helical" evidence="7">
    <location>
        <begin position="205"/>
        <end position="224"/>
    </location>
</feature>
<sequence>MGVFARLGRTVTRRPRSLLVLWILLAIGAGGAAMTPVLGDPLFAKLETGDPGVPGSQSMQVQELLADAGDGASTTILVDDVDLADAGTRADLEAVLAPAREDLAAIDGVAQVVDPLLAPDPTADPALAVLVSTQGDAFVLRVTLEPGLAGDSLADAEDAVEDRLRTLAQDVTADGAAGSATVSNTSIIVSAVNHQMERDLIRGELVALPIALLVMVVVFGGALAAGMPIVGAIASILSGLGAIMALSYVMELDSVVINVVTVLGLGLSIDYGLLVVSRFREELRRLVDEVERMETAGIPVGRRRRGGRRRDPLVVQAVETTVATAGRTVFFSALTIAISVLGLAAFPADLLKALGVAGALVVVLALATALTLVPALLMLSGRRFLRPSILSRVPGLRAVVGKLGDVAPDIGVFSRLTSLVQKRPLLTMLGAIAALVVMASPLLGLQLRNSGIDMLPRGSEQQRYLETLGEEFPAVGGADVFVVATDAPDEAALATTTEQLAALDGVASVDPAADLGDGQVLLGLRLDVEDAGGAEAVAVVNDARALDPSLLVGGQAAGQVDFGQSLIDGLPVAAGLVIAATFVLLFLMTGSVLVPLKALVTNLLSIAASLGVTTWVFQEGHLSGLLRFESVGGVESYIVAVVVAFGFGLAMDYEVFLLSRVKELYDGGASNDDAVRLGLQRSGRIITSAALVIIVVFAGFATSSLLPIKQAGFALALAVALDATLVRMLLVPATMTVLGDANWWAPRWLRPIARRLSLQH</sequence>
<evidence type="ECO:0000259" key="8">
    <source>
        <dbReference type="Pfam" id="PF03176"/>
    </source>
</evidence>
<feature type="transmembrane region" description="Helical" evidence="7">
    <location>
        <begin position="685"/>
        <end position="706"/>
    </location>
</feature>
<evidence type="ECO:0000313" key="10">
    <source>
        <dbReference type="Proteomes" id="UP001157161"/>
    </source>
</evidence>
<organism evidence="9 10">
    <name type="scientific">Litorihabitans aurantiacus</name>
    <dbReference type="NCBI Taxonomy" id="1930061"/>
    <lineage>
        <taxon>Bacteria</taxon>
        <taxon>Bacillati</taxon>
        <taxon>Actinomycetota</taxon>
        <taxon>Actinomycetes</taxon>
        <taxon>Micrococcales</taxon>
        <taxon>Beutenbergiaceae</taxon>
        <taxon>Litorihabitans</taxon>
    </lineage>
</organism>
<feature type="transmembrane region" description="Helical" evidence="7">
    <location>
        <begin position="329"/>
        <end position="348"/>
    </location>
</feature>
<evidence type="ECO:0000256" key="6">
    <source>
        <dbReference type="ARBA" id="ARBA00023136"/>
    </source>
</evidence>
<name>A0AA37XDW3_9MICO</name>
<comment type="similarity">
    <text evidence="2">Belongs to the resistance-nodulation-cell division (RND) (TC 2.A.6) family. MmpL subfamily.</text>
</comment>
<comment type="subcellular location">
    <subcellularLocation>
        <location evidence="1">Cell membrane</location>
        <topology evidence="1">Multi-pass membrane protein</topology>
    </subcellularLocation>
</comment>
<dbReference type="PANTHER" id="PTHR33406:SF11">
    <property type="entry name" value="MEMBRANE PROTEIN SCO6666-RELATED"/>
    <property type="match status" value="1"/>
</dbReference>